<accession>A0A437MIC3</accession>
<dbReference type="OrthoDB" id="7338235at2"/>
<keyword evidence="2" id="KW-1185">Reference proteome</keyword>
<gene>
    <name evidence="1" type="ORF">EOD42_06020</name>
</gene>
<protein>
    <submittedName>
        <fullName evidence="1">SPOR domain-containing protein</fullName>
    </submittedName>
</protein>
<comment type="caution">
    <text evidence="1">The sequence shown here is derived from an EMBL/GenBank/DDBJ whole genome shotgun (WGS) entry which is preliminary data.</text>
</comment>
<sequence>MKRRVPELAGHSPSIVKFERQGHPTLWRLRVQGVDARALCGRLREKGVACNAV</sequence>
<dbReference type="Proteomes" id="UP000282957">
    <property type="component" value="Unassembled WGS sequence"/>
</dbReference>
<name>A0A437MIC3_9PROT</name>
<reference evidence="1 2" key="1">
    <citation type="submission" date="2019-01" db="EMBL/GenBank/DDBJ databases">
        <authorList>
            <person name="Chen W.-M."/>
        </authorList>
    </citation>
    <scope>NUCLEOTIDE SEQUENCE [LARGE SCALE GENOMIC DNA]</scope>
    <source>
        <strain evidence="1 2">CCP-6</strain>
    </source>
</reference>
<dbReference type="AlphaFoldDB" id="A0A437MIC3"/>
<evidence type="ECO:0000313" key="2">
    <source>
        <dbReference type="Proteomes" id="UP000282957"/>
    </source>
</evidence>
<evidence type="ECO:0000313" key="1">
    <source>
        <dbReference type="EMBL" id="RVT97389.1"/>
    </source>
</evidence>
<dbReference type="EMBL" id="SACL01000002">
    <property type="protein sequence ID" value="RVT97389.1"/>
    <property type="molecule type" value="Genomic_DNA"/>
</dbReference>
<proteinExistence type="predicted"/>
<organism evidence="1 2">
    <name type="scientific">Rhodovarius crocodyli</name>
    <dbReference type="NCBI Taxonomy" id="1979269"/>
    <lineage>
        <taxon>Bacteria</taxon>
        <taxon>Pseudomonadati</taxon>
        <taxon>Pseudomonadota</taxon>
        <taxon>Alphaproteobacteria</taxon>
        <taxon>Acetobacterales</taxon>
        <taxon>Roseomonadaceae</taxon>
        <taxon>Rhodovarius</taxon>
    </lineage>
</organism>